<feature type="signal peptide" evidence="1">
    <location>
        <begin position="1"/>
        <end position="21"/>
    </location>
</feature>
<evidence type="ECO:0000313" key="2">
    <source>
        <dbReference type="EMBL" id="MBJ6121893.1"/>
    </source>
</evidence>
<keyword evidence="3" id="KW-1185">Reference proteome</keyword>
<name>A0ABS0XQ78_9SPHN</name>
<dbReference type="Pfam" id="PF10677">
    <property type="entry name" value="DUF2490"/>
    <property type="match status" value="1"/>
</dbReference>
<reference evidence="3" key="1">
    <citation type="submission" date="2020-12" db="EMBL/GenBank/DDBJ databases">
        <title>Hymenobacter sp.</title>
        <authorList>
            <person name="Kim M.K."/>
        </authorList>
    </citation>
    <scope>NUCLEOTIDE SEQUENCE [LARGE SCALE GENOMIC DNA]</scope>
    <source>
        <strain evidence="3">BT553</strain>
    </source>
</reference>
<evidence type="ECO:0000256" key="1">
    <source>
        <dbReference type="SAM" id="SignalP"/>
    </source>
</evidence>
<keyword evidence="1" id="KW-0732">Signal</keyword>
<feature type="chain" id="PRO_5046227093" evidence="1">
    <location>
        <begin position="22"/>
        <end position="224"/>
    </location>
</feature>
<dbReference type="EMBL" id="JAELXS010000004">
    <property type="protein sequence ID" value="MBJ6121893.1"/>
    <property type="molecule type" value="Genomic_DNA"/>
</dbReference>
<dbReference type="RefSeq" id="WP_199037112.1">
    <property type="nucleotide sequence ID" value="NZ_JAELXS010000004.1"/>
</dbReference>
<proteinExistence type="predicted"/>
<evidence type="ECO:0000313" key="3">
    <source>
        <dbReference type="Proteomes" id="UP000640426"/>
    </source>
</evidence>
<dbReference type="Proteomes" id="UP000640426">
    <property type="component" value="Unassembled WGS sequence"/>
</dbReference>
<accession>A0ABS0XQ78</accession>
<organism evidence="2 3">
    <name type="scientific">Sphingomonas mollis</name>
    <dbReference type="NCBI Taxonomy" id="2795726"/>
    <lineage>
        <taxon>Bacteria</taxon>
        <taxon>Pseudomonadati</taxon>
        <taxon>Pseudomonadota</taxon>
        <taxon>Alphaproteobacteria</taxon>
        <taxon>Sphingomonadales</taxon>
        <taxon>Sphingomonadaceae</taxon>
        <taxon>Sphingomonas</taxon>
    </lineage>
</organism>
<protein>
    <submittedName>
        <fullName evidence="2">DUF2490 domain-containing protein</fullName>
    </submittedName>
</protein>
<dbReference type="InterPro" id="IPR019619">
    <property type="entry name" value="DUF2490"/>
</dbReference>
<comment type="caution">
    <text evidence="2">The sequence shown here is derived from an EMBL/GenBank/DDBJ whole genome shotgun (WGS) entry which is preliminary data.</text>
</comment>
<sequence>MRHLPLLAAATALTLAAPTMAQTTQDEQVWLNLTVQGPIDGKLVYFAEVQPRIGQGISHLDQLIVRPAIGYRVTPRLTLFQGYAHVFLPIEGAPDRNEDRGFQQASWIVPTAKGELTSRTRMEQRWRSDGHDTGWRLREMLRYELPIKGSKVRALGSVEGFVALNATDWGVRDGFDQVRTFAGVEVTLFGQSTAELGYLNQTINQAAGRTQMNHVASISVFIRH</sequence>
<gene>
    <name evidence="2" type="ORF">JAO74_08825</name>
</gene>